<keyword evidence="3" id="KW-1185">Reference proteome</keyword>
<accession>Q6ARN2</accession>
<dbReference type="HOGENOM" id="CLU_035301_0_0_7"/>
<evidence type="ECO:0000313" key="2">
    <source>
        <dbReference type="EMBL" id="CAG34993.1"/>
    </source>
</evidence>
<evidence type="ECO:0000259" key="1">
    <source>
        <dbReference type="Pfam" id="PF00501"/>
    </source>
</evidence>
<dbReference type="EMBL" id="CR522870">
    <property type="protein sequence ID" value="CAG34993.1"/>
    <property type="molecule type" value="Genomic_DNA"/>
</dbReference>
<dbReference type="InterPro" id="IPR000873">
    <property type="entry name" value="AMP-dep_synth/lig_dom"/>
</dbReference>
<dbReference type="PANTHER" id="PTHR36932:SF1">
    <property type="entry name" value="CAPSULAR POLYSACCHARIDE BIOSYNTHESIS PROTEIN"/>
    <property type="match status" value="1"/>
</dbReference>
<dbReference type="PANTHER" id="PTHR36932">
    <property type="entry name" value="CAPSULAR POLYSACCHARIDE BIOSYNTHESIS PROTEIN"/>
    <property type="match status" value="1"/>
</dbReference>
<proteinExistence type="predicted"/>
<feature type="domain" description="AMP-dependent synthetase/ligase" evidence="1">
    <location>
        <begin position="102"/>
        <end position="294"/>
    </location>
</feature>
<dbReference type="RefSeq" id="WP_011187509.1">
    <property type="nucleotide sequence ID" value="NC_006138.1"/>
</dbReference>
<dbReference type="Proteomes" id="UP000000602">
    <property type="component" value="Chromosome"/>
</dbReference>
<dbReference type="NCBIfam" id="NF045666">
    <property type="entry name" value="DVU1553_fam_AMP"/>
    <property type="match status" value="1"/>
</dbReference>
<dbReference type="Pfam" id="PF00501">
    <property type="entry name" value="AMP-binding"/>
    <property type="match status" value="1"/>
</dbReference>
<name>Q6ARN2_DESPS</name>
<dbReference type="AlphaFoldDB" id="Q6ARN2"/>
<gene>
    <name evidence="2" type="ordered locus">DP0264</name>
</gene>
<reference evidence="3" key="1">
    <citation type="journal article" date="2004" name="Environ. Microbiol.">
        <title>The genome of Desulfotalea psychrophila, a sulfate-reducing bacterium from permanently cold Arctic sediments.</title>
        <authorList>
            <person name="Rabus R."/>
            <person name="Ruepp A."/>
            <person name="Frickey T."/>
            <person name="Rattei T."/>
            <person name="Fartmann B."/>
            <person name="Stark M."/>
            <person name="Bauer M."/>
            <person name="Zibat A."/>
            <person name="Lombardot T."/>
            <person name="Becker I."/>
            <person name="Amann J."/>
            <person name="Gellner K."/>
            <person name="Teeling H."/>
            <person name="Leuschner W.D."/>
            <person name="Gloeckner F.-O."/>
            <person name="Lupas A.N."/>
            <person name="Amann R."/>
            <person name="Klenk H.-P."/>
        </authorList>
    </citation>
    <scope>NUCLEOTIDE SEQUENCE [LARGE SCALE GENOMIC DNA]</scope>
    <source>
        <strain evidence="3">DSM 12343 / LSv54</strain>
    </source>
</reference>
<organism evidence="2 3">
    <name type="scientific">Desulfotalea psychrophila (strain LSv54 / DSM 12343)</name>
    <dbReference type="NCBI Taxonomy" id="177439"/>
    <lineage>
        <taxon>Bacteria</taxon>
        <taxon>Pseudomonadati</taxon>
        <taxon>Thermodesulfobacteriota</taxon>
        <taxon>Desulfobulbia</taxon>
        <taxon>Desulfobulbales</taxon>
        <taxon>Desulfocapsaceae</taxon>
        <taxon>Desulfotalea</taxon>
    </lineage>
</organism>
<sequence length="433" mass="47166">MALSHLDRLLLRRMGMSEESSAPTAEEMSAWQLKYLQKTILHAREKSPFYRRHFAGLELESLDSLQAFSALPRVTADDLRAGPEQFLCVSQDEIARAVTVQSSGTTGAPKRIFYTESDLQATVDYFDAGMAHLVAAGQTAFLLMPTARPGGVGRLLVEGLERRGVHIVSHGMVDEVAAAVDHLLQVDADCVIGPAAHLNLLACEWARRGLGHGQIASVLLCWDAPSTAVVHNIERIWGCRAYRHWGMIETGLGGAVQCAPHSGMHLREADIFLEITDPETGQPLPDGKFGELVLTTLQRWGMPLIRYRSGDLGRILADTCPCGSTSRRLDPWIRRLPQDSSPLLTIDELNEALYSVAGLADFSASLAPGRLGILACGRGGSLESAIRVALKKIPTIFRAIELGSLQISIEIKNDGRPAVPGLAKRCLQIDEER</sequence>
<dbReference type="STRING" id="177439.DP0264"/>
<dbReference type="InterPro" id="IPR053158">
    <property type="entry name" value="CapK_Type1_Caps_Biosynth"/>
</dbReference>
<dbReference type="eggNOG" id="COG1541">
    <property type="taxonomic scope" value="Bacteria"/>
</dbReference>
<protein>
    <submittedName>
        <fullName evidence="2">Related to coenzyme F390 synthetase</fullName>
    </submittedName>
</protein>
<dbReference type="KEGG" id="dps:DP0264"/>
<dbReference type="SUPFAM" id="SSF56801">
    <property type="entry name" value="Acetyl-CoA synthetase-like"/>
    <property type="match status" value="1"/>
</dbReference>
<dbReference type="Gene3D" id="3.40.50.12780">
    <property type="entry name" value="N-terminal domain of ligase-like"/>
    <property type="match status" value="1"/>
</dbReference>
<evidence type="ECO:0000313" key="3">
    <source>
        <dbReference type="Proteomes" id="UP000000602"/>
    </source>
</evidence>
<dbReference type="InterPro" id="IPR042099">
    <property type="entry name" value="ANL_N_sf"/>
</dbReference>
<dbReference type="OrthoDB" id="580775at2"/>